<dbReference type="AlphaFoldDB" id="A0A0B8TA38"/>
<gene>
    <name evidence="3" type="ORF">DI53_1425</name>
</gene>
<dbReference type="PROSITE" id="PS51733">
    <property type="entry name" value="BPL_LPL_CATALYTIC"/>
    <property type="match status" value="1"/>
</dbReference>
<dbReference type="Pfam" id="PF03099">
    <property type="entry name" value="BPL_LplA_LipB"/>
    <property type="match status" value="1"/>
</dbReference>
<dbReference type="EMBL" id="JJMU01000022">
    <property type="protein sequence ID" value="KGE14925.1"/>
    <property type="molecule type" value="Genomic_DNA"/>
</dbReference>
<dbReference type="PATRIC" id="fig|1229276.3.peg.1470"/>
<dbReference type="PANTHER" id="PTHR12835:SF5">
    <property type="entry name" value="BIOTIN--PROTEIN LIGASE"/>
    <property type="match status" value="1"/>
</dbReference>
<dbReference type="InterPro" id="IPR004143">
    <property type="entry name" value="BPL_LPL_catalytic"/>
</dbReference>
<sequence>MQNNTFSRLYLRQNLIVLDEVSSTNDYLKELLSNIKPLAEATAIMASNQTHGRGQRDGIWLSSKDENLTFSFLLFPTNFPSAKSFSLNMMVCLGIQTTLKQYGLDACVKWPNDIYVGNKKLCGVLIENRLTGANIHTSIVGIGINVNQISFPESIAWKTTSLQLESSEMNKVDIKNLCFDLLMNILSIYESHLLMDTTALINKYNDQLFRKDVPAKFLVDGLEKVGIIQGVDEQGLLHVIVDDQLCKYDSKEIAFII</sequence>
<evidence type="ECO:0000259" key="2">
    <source>
        <dbReference type="PROSITE" id="PS51733"/>
    </source>
</evidence>
<dbReference type="STRING" id="1229276.DI53_1425"/>
<dbReference type="Gene3D" id="3.30.930.10">
    <property type="entry name" value="Bira Bifunctional Protein, Domain 2"/>
    <property type="match status" value="1"/>
</dbReference>
<reference evidence="4" key="1">
    <citation type="submission" date="2014-04" db="EMBL/GenBank/DDBJ databases">
        <title>Whole-Genome optical mapping and complete genome sequence of Sphingobacterium deserti sp. nov., a new spaces isolated from desert in the west of China.</title>
        <authorList>
            <person name="Teng C."/>
            <person name="Zhou Z."/>
            <person name="Li X."/>
            <person name="Chen M."/>
            <person name="Lin M."/>
            <person name="Wang L."/>
            <person name="Su S."/>
            <person name="Zhang C."/>
            <person name="Zhang W."/>
        </authorList>
    </citation>
    <scope>NUCLEOTIDE SEQUENCE [LARGE SCALE GENOMIC DNA]</scope>
    <source>
        <strain evidence="4">ACCC05744</strain>
    </source>
</reference>
<evidence type="ECO:0000256" key="1">
    <source>
        <dbReference type="ARBA" id="ARBA00022598"/>
    </source>
</evidence>
<name>A0A0B8TA38_9SPHI</name>
<feature type="domain" description="BPL/LPL catalytic" evidence="2">
    <location>
        <begin position="1"/>
        <end position="193"/>
    </location>
</feature>
<dbReference type="eggNOG" id="COG0340">
    <property type="taxonomic scope" value="Bacteria"/>
</dbReference>
<dbReference type="CDD" id="cd16442">
    <property type="entry name" value="BPL"/>
    <property type="match status" value="1"/>
</dbReference>
<dbReference type="InterPro" id="IPR004408">
    <property type="entry name" value="Biotin_CoA_COase_ligase"/>
</dbReference>
<dbReference type="OrthoDB" id="9807064at2"/>
<evidence type="ECO:0000313" key="3">
    <source>
        <dbReference type="EMBL" id="KGE14925.1"/>
    </source>
</evidence>
<organism evidence="3 4">
    <name type="scientific">Sphingobacterium deserti</name>
    <dbReference type="NCBI Taxonomy" id="1229276"/>
    <lineage>
        <taxon>Bacteria</taxon>
        <taxon>Pseudomonadati</taxon>
        <taxon>Bacteroidota</taxon>
        <taxon>Sphingobacteriia</taxon>
        <taxon>Sphingobacteriales</taxon>
        <taxon>Sphingobacteriaceae</taxon>
        <taxon>Sphingobacterium</taxon>
    </lineage>
</organism>
<dbReference type="GO" id="GO:0005737">
    <property type="term" value="C:cytoplasm"/>
    <property type="evidence" value="ECO:0007669"/>
    <property type="project" value="TreeGrafter"/>
</dbReference>
<evidence type="ECO:0000313" key="4">
    <source>
        <dbReference type="Proteomes" id="UP000031802"/>
    </source>
</evidence>
<dbReference type="NCBIfam" id="TIGR00121">
    <property type="entry name" value="birA_ligase"/>
    <property type="match status" value="1"/>
</dbReference>
<dbReference type="SUPFAM" id="SSF55681">
    <property type="entry name" value="Class II aaRS and biotin synthetases"/>
    <property type="match status" value="1"/>
</dbReference>
<keyword evidence="4" id="KW-1185">Reference proteome</keyword>
<accession>A0A0B8TA38</accession>
<reference evidence="3 4" key="2">
    <citation type="journal article" date="2015" name="PLoS ONE">
        <title>Whole-Genome Optical Mapping and Finished Genome Sequence of Sphingobacterium deserti sp. nov., a New Species Isolated from the Western Desert of China.</title>
        <authorList>
            <person name="Teng C."/>
            <person name="Zhou Z."/>
            <person name="Molnar I."/>
            <person name="Li X."/>
            <person name="Tang R."/>
            <person name="Chen M."/>
            <person name="Wang L."/>
            <person name="Su S."/>
            <person name="Zhang W."/>
            <person name="Lin M."/>
        </authorList>
    </citation>
    <scope>NUCLEOTIDE SEQUENCE [LARGE SCALE GENOMIC DNA]</scope>
    <source>
        <strain evidence="4">ACCC05744</strain>
    </source>
</reference>
<proteinExistence type="predicted"/>
<comment type="caution">
    <text evidence="3">The sequence shown here is derived from an EMBL/GenBank/DDBJ whole genome shotgun (WGS) entry which is preliminary data.</text>
</comment>
<keyword evidence="1 3" id="KW-0436">Ligase</keyword>
<dbReference type="PANTHER" id="PTHR12835">
    <property type="entry name" value="BIOTIN PROTEIN LIGASE"/>
    <property type="match status" value="1"/>
</dbReference>
<dbReference type="RefSeq" id="WP_052072159.1">
    <property type="nucleotide sequence ID" value="NZ_JJMU01000022.1"/>
</dbReference>
<protein>
    <submittedName>
        <fullName evidence="3">Biotin/acetyl-CoA-carboxylase ligase</fullName>
    </submittedName>
</protein>
<dbReference type="InterPro" id="IPR045864">
    <property type="entry name" value="aa-tRNA-synth_II/BPL/LPL"/>
</dbReference>
<dbReference type="Proteomes" id="UP000031802">
    <property type="component" value="Unassembled WGS sequence"/>
</dbReference>
<dbReference type="GO" id="GO:0004077">
    <property type="term" value="F:biotin--[biotin carboxyl-carrier protein] ligase activity"/>
    <property type="evidence" value="ECO:0007669"/>
    <property type="project" value="InterPro"/>
</dbReference>